<dbReference type="OrthoDB" id="77405at2759"/>
<dbReference type="Gene3D" id="3.30.1060.10">
    <property type="entry name" value="Peptide methionine sulphoxide reductase MsrA"/>
    <property type="match status" value="1"/>
</dbReference>
<dbReference type="InterPro" id="IPR002569">
    <property type="entry name" value="Met_Sox_Rdtase_MsrA_dom"/>
</dbReference>
<dbReference type="EC" id="1.8.4.11" evidence="2"/>
<comment type="similarity">
    <text evidence="1">Belongs to the MsrA Met sulfoxide reductase family.</text>
</comment>
<dbReference type="NCBIfam" id="TIGR00401">
    <property type="entry name" value="msrA"/>
    <property type="match status" value="1"/>
</dbReference>
<dbReference type="Pfam" id="PF01625">
    <property type="entry name" value="PMSR"/>
    <property type="match status" value="1"/>
</dbReference>
<dbReference type="InterPro" id="IPR036509">
    <property type="entry name" value="Met_Sox_Rdtase_MsrA_sf"/>
</dbReference>
<evidence type="ECO:0000313" key="7">
    <source>
        <dbReference type="Proteomes" id="UP000232323"/>
    </source>
</evidence>
<dbReference type="AlphaFoldDB" id="A0A250XG17"/>
<evidence type="ECO:0000256" key="3">
    <source>
        <dbReference type="ARBA" id="ARBA00023002"/>
    </source>
</evidence>
<comment type="caution">
    <text evidence="6">The sequence shown here is derived from an EMBL/GenBank/DDBJ whole genome shotgun (WGS) entry which is preliminary data.</text>
</comment>
<dbReference type="STRING" id="1157962.A0A250XG17"/>
<protein>
    <recommendedName>
        <fullName evidence="2">peptide-methionine (S)-S-oxide reductase</fullName>
        <ecNumber evidence="2">1.8.4.11</ecNumber>
    </recommendedName>
    <alternativeName>
        <fullName evidence="4">Peptide-methionine (S)-S-oxide reductase</fullName>
    </alternativeName>
</protein>
<dbReference type="Proteomes" id="UP000232323">
    <property type="component" value="Unassembled WGS sequence"/>
</dbReference>
<evidence type="ECO:0000259" key="5">
    <source>
        <dbReference type="Pfam" id="PF01625"/>
    </source>
</evidence>
<dbReference type="HAMAP" id="MF_01401">
    <property type="entry name" value="MsrA"/>
    <property type="match status" value="1"/>
</dbReference>
<dbReference type="PANTHER" id="PTHR43774">
    <property type="entry name" value="PEPTIDE METHIONINE SULFOXIDE REDUCTASE"/>
    <property type="match status" value="1"/>
</dbReference>
<reference evidence="6 7" key="1">
    <citation type="submission" date="2017-08" db="EMBL/GenBank/DDBJ databases">
        <title>Acidophilic green algal genome provides insights into adaptation to an acidic environment.</title>
        <authorList>
            <person name="Hirooka S."/>
            <person name="Hirose Y."/>
            <person name="Kanesaki Y."/>
            <person name="Higuchi S."/>
            <person name="Fujiwara T."/>
            <person name="Onuma R."/>
            <person name="Era A."/>
            <person name="Ohbayashi R."/>
            <person name="Uzuka A."/>
            <person name="Nozaki H."/>
            <person name="Yoshikawa H."/>
            <person name="Miyagishima S.Y."/>
        </authorList>
    </citation>
    <scope>NUCLEOTIDE SEQUENCE [LARGE SCALE GENOMIC DNA]</scope>
    <source>
        <strain evidence="6 7">NIES-2499</strain>
    </source>
</reference>
<evidence type="ECO:0000313" key="6">
    <source>
        <dbReference type="EMBL" id="GAX81976.1"/>
    </source>
</evidence>
<dbReference type="EMBL" id="BEGY01000073">
    <property type="protein sequence ID" value="GAX81976.1"/>
    <property type="molecule type" value="Genomic_DNA"/>
</dbReference>
<proteinExistence type="inferred from homology"/>
<evidence type="ECO:0000256" key="4">
    <source>
        <dbReference type="ARBA" id="ARBA00030643"/>
    </source>
</evidence>
<accession>A0A250XG17</accession>
<sequence>MAITAEVITLGGGCFWCLEACYQQLKGVQAIESGYAAGHVKSPTYKQVCAGDTGHAEVVQVSFDSNIISLADILHVFFTLHDPTTKDRQGNDVGTQYRSIVLYHSDSQKTTVEQVMEEVNAQKWYSAPMVTQVQPYDPNNYYKAEDYHQNYYRQNPNQGYCSMVVGPKVSKIRSNFLSMLLQQA</sequence>
<organism evidence="6 7">
    <name type="scientific">Chlamydomonas eustigma</name>
    <dbReference type="NCBI Taxonomy" id="1157962"/>
    <lineage>
        <taxon>Eukaryota</taxon>
        <taxon>Viridiplantae</taxon>
        <taxon>Chlorophyta</taxon>
        <taxon>core chlorophytes</taxon>
        <taxon>Chlorophyceae</taxon>
        <taxon>CS clade</taxon>
        <taxon>Chlamydomonadales</taxon>
        <taxon>Chlamydomonadaceae</taxon>
        <taxon>Chlamydomonas</taxon>
    </lineage>
</organism>
<dbReference type="SUPFAM" id="SSF55068">
    <property type="entry name" value="Peptide methionine sulfoxide reductase"/>
    <property type="match status" value="1"/>
</dbReference>
<keyword evidence="3" id="KW-0560">Oxidoreductase</keyword>
<dbReference type="PANTHER" id="PTHR43774:SF1">
    <property type="entry name" value="PEPTIDE METHIONINE SULFOXIDE REDUCTASE MSRA 2"/>
    <property type="match status" value="1"/>
</dbReference>
<evidence type="ECO:0000256" key="1">
    <source>
        <dbReference type="ARBA" id="ARBA00005591"/>
    </source>
</evidence>
<evidence type="ECO:0000256" key="2">
    <source>
        <dbReference type="ARBA" id="ARBA00012502"/>
    </source>
</evidence>
<name>A0A250XG17_9CHLO</name>
<keyword evidence="7" id="KW-1185">Reference proteome</keyword>
<feature type="domain" description="Peptide methionine sulphoxide reductase MsrA" evidence="5">
    <location>
        <begin position="8"/>
        <end position="161"/>
    </location>
</feature>
<dbReference type="GO" id="GO:0008113">
    <property type="term" value="F:peptide-methionine (S)-S-oxide reductase activity"/>
    <property type="evidence" value="ECO:0007669"/>
    <property type="project" value="UniProtKB-EC"/>
</dbReference>
<gene>
    <name evidence="6" type="ORF">CEUSTIGMA_g9404.t1</name>
</gene>